<evidence type="ECO:0000256" key="3">
    <source>
        <dbReference type="ARBA" id="ARBA00009373"/>
    </source>
</evidence>
<evidence type="ECO:0000313" key="17">
    <source>
        <dbReference type="EMBL" id="THF97853.1"/>
    </source>
</evidence>
<dbReference type="SMART" id="SM00270">
    <property type="entry name" value="ChtBD1"/>
    <property type="match status" value="1"/>
</dbReference>
<keyword evidence="7" id="KW-0378">Hydrolase</keyword>
<dbReference type="PROSITE" id="PS00774">
    <property type="entry name" value="CHITINASE_19_2"/>
    <property type="match status" value="1"/>
</dbReference>
<dbReference type="EMBL" id="SDRB02012411">
    <property type="protein sequence ID" value="THF97853.1"/>
    <property type="molecule type" value="Genomic_DNA"/>
</dbReference>
<keyword evidence="18" id="KW-1185">Reference proteome</keyword>
<keyword evidence="13" id="KW-0624">Polysaccharide degradation</keyword>
<dbReference type="GO" id="GO:0006032">
    <property type="term" value="P:chitin catabolic process"/>
    <property type="evidence" value="ECO:0007669"/>
    <property type="project" value="UniProtKB-KW"/>
</dbReference>
<proteinExistence type="inferred from homology"/>
<evidence type="ECO:0000256" key="1">
    <source>
        <dbReference type="ARBA" id="ARBA00000822"/>
    </source>
</evidence>
<dbReference type="PROSITE" id="PS00026">
    <property type="entry name" value="CHIT_BIND_I_1"/>
    <property type="match status" value="1"/>
</dbReference>
<dbReference type="InterPro" id="IPR018371">
    <property type="entry name" value="Chitin-binding_1_CS"/>
</dbReference>
<name>A0A4S4D7C3_CAMSN</name>
<dbReference type="GO" id="GO:0008843">
    <property type="term" value="F:endochitinase activity"/>
    <property type="evidence" value="ECO:0007669"/>
    <property type="project" value="UniProtKB-EC"/>
</dbReference>
<dbReference type="SUPFAM" id="SSF57016">
    <property type="entry name" value="Plant lectins/antimicrobial peptides"/>
    <property type="match status" value="1"/>
</dbReference>
<dbReference type="CDD" id="cd00035">
    <property type="entry name" value="ChtBD1"/>
    <property type="match status" value="1"/>
</dbReference>
<dbReference type="SUPFAM" id="SSF53955">
    <property type="entry name" value="Lysozyme-like"/>
    <property type="match status" value="2"/>
</dbReference>
<dbReference type="InterPro" id="IPR000726">
    <property type="entry name" value="Glyco_hydro_19_cat"/>
</dbReference>
<keyword evidence="12" id="KW-0326">Glycosidase</keyword>
<evidence type="ECO:0000256" key="14">
    <source>
        <dbReference type="PROSITE-ProRule" id="PRU00261"/>
    </source>
</evidence>
<evidence type="ECO:0000256" key="2">
    <source>
        <dbReference type="ARBA" id="ARBA00003102"/>
    </source>
</evidence>
<evidence type="ECO:0000256" key="6">
    <source>
        <dbReference type="ARBA" id="ARBA00022729"/>
    </source>
</evidence>
<evidence type="ECO:0000256" key="15">
    <source>
        <dbReference type="SAM" id="SignalP"/>
    </source>
</evidence>
<keyword evidence="10 14" id="KW-1015">Disulfide bond</keyword>
<dbReference type="PROSITE" id="PS50941">
    <property type="entry name" value="CHIT_BIND_I_2"/>
    <property type="match status" value="1"/>
</dbReference>
<feature type="disulfide bond" evidence="14">
    <location>
        <begin position="34"/>
        <end position="46"/>
    </location>
</feature>
<reference evidence="17 18" key="1">
    <citation type="journal article" date="2018" name="Proc. Natl. Acad. Sci. U.S.A.">
        <title>Draft genome sequence of Camellia sinensis var. sinensis provides insights into the evolution of the tea genome and tea quality.</title>
        <authorList>
            <person name="Wei C."/>
            <person name="Yang H."/>
            <person name="Wang S."/>
            <person name="Zhao J."/>
            <person name="Liu C."/>
            <person name="Gao L."/>
            <person name="Xia E."/>
            <person name="Lu Y."/>
            <person name="Tai Y."/>
            <person name="She G."/>
            <person name="Sun J."/>
            <person name="Cao H."/>
            <person name="Tong W."/>
            <person name="Gao Q."/>
            <person name="Li Y."/>
            <person name="Deng W."/>
            <person name="Jiang X."/>
            <person name="Wang W."/>
            <person name="Chen Q."/>
            <person name="Zhang S."/>
            <person name="Li H."/>
            <person name="Wu J."/>
            <person name="Wang P."/>
            <person name="Li P."/>
            <person name="Shi C."/>
            <person name="Zheng F."/>
            <person name="Jian J."/>
            <person name="Huang B."/>
            <person name="Shan D."/>
            <person name="Shi M."/>
            <person name="Fang C."/>
            <person name="Yue Y."/>
            <person name="Li F."/>
            <person name="Li D."/>
            <person name="Wei S."/>
            <person name="Han B."/>
            <person name="Jiang C."/>
            <person name="Yin Y."/>
            <person name="Xia T."/>
            <person name="Zhang Z."/>
            <person name="Bennetzen J.L."/>
            <person name="Zhao S."/>
            <person name="Wan X."/>
        </authorList>
    </citation>
    <scope>NUCLEOTIDE SEQUENCE [LARGE SCALE GENOMIC DNA]</scope>
    <source>
        <strain evidence="18">cv. Shuchazao</strain>
        <tissue evidence="17">Leaf</tissue>
    </source>
</reference>
<evidence type="ECO:0000256" key="4">
    <source>
        <dbReference type="ARBA" id="ARBA00012729"/>
    </source>
</evidence>
<protein>
    <recommendedName>
        <fullName evidence="4">chitinase</fullName>
        <ecNumber evidence="4">3.2.1.14</ecNumber>
    </recommendedName>
</protein>
<evidence type="ECO:0000256" key="11">
    <source>
        <dbReference type="ARBA" id="ARBA00023277"/>
    </source>
</evidence>
<evidence type="ECO:0000256" key="9">
    <source>
        <dbReference type="ARBA" id="ARBA00023024"/>
    </source>
</evidence>
<evidence type="ECO:0000256" key="5">
    <source>
        <dbReference type="ARBA" id="ARBA00022669"/>
    </source>
</evidence>
<keyword evidence="5 14" id="KW-0147">Chitin-binding</keyword>
<evidence type="ECO:0000313" key="18">
    <source>
        <dbReference type="Proteomes" id="UP000306102"/>
    </source>
</evidence>
<dbReference type="CDD" id="cd00325">
    <property type="entry name" value="chitinase_GH19"/>
    <property type="match status" value="1"/>
</dbReference>
<keyword evidence="6 15" id="KW-0732">Signal</keyword>
<gene>
    <name evidence="17" type="ORF">TEA_016956</name>
</gene>
<dbReference type="InterPro" id="IPR036861">
    <property type="entry name" value="Endochitinase-like_sf"/>
</dbReference>
<dbReference type="GO" id="GO:0000272">
    <property type="term" value="P:polysaccharide catabolic process"/>
    <property type="evidence" value="ECO:0007669"/>
    <property type="project" value="UniProtKB-KW"/>
</dbReference>
<dbReference type="PANTHER" id="PTHR22595:SF197">
    <property type="entry name" value="CHITINASE FAMILY PROTEIN"/>
    <property type="match status" value="1"/>
</dbReference>
<dbReference type="InterPro" id="IPR001002">
    <property type="entry name" value="Chitin-bd_1"/>
</dbReference>
<dbReference type="EC" id="3.2.1.14" evidence="4"/>
<organism evidence="17 18">
    <name type="scientific">Camellia sinensis var. sinensis</name>
    <name type="common">China tea</name>
    <dbReference type="NCBI Taxonomy" id="542762"/>
    <lineage>
        <taxon>Eukaryota</taxon>
        <taxon>Viridiplantae</taxon>
        <taxon>Streptophyta</taxon>
        <taxon>Embryophyta</taxon>
        <taxon>Tracheophyta</taxon>
        <taxon>Spermatophyta</taxon>
        <taxon>Magnoliopsida</taxon>
        <taxon>eudicotyledons</taxon>
        <taxon>Gunneridae</taxon>
        <taxon>Pentapetalae</taxon>
        <taxon>asterids</taxon>
        <taxon>Ericales</taxon>
        <taxon>Theaceae</taxon>
        <taxon>Camellia</taxon>
    </lineage>
</organism>
<evidence type="ECO:0000256" key="10">
    <source>
        <dbReference type="ARBA" id="ARBA00023157"/>
    </source>
</evidence>
<keyword evidence="8" id="KW-0611">Plant defense</keyword>
<comment type="function">
    <text evidence="2">Defense against chitin-containing fungal pathogens.</text>
</comment>
<evidence type="ECO:0000256" key="8">
    <source>
        <dbReference type="ARBA" id="ARBA00022821"/>
    </source>
</evidence>
<dbReference type="Gene3D" id="1.10.530.10">
    <property type="match status" value="2"/>
</dbReference>
<evidence type="ECO:0000259" key="16">
    <source>
        <dbReference type="PROSITE" id="PS50941"/>
    </source>
</evidence>
<comment type="similarity">
    <text evidence="3">Belongs to the glycosyl hydrolase 19 family. Chitinase class I subfamily.</text>
</comment>
<dbReference type="InterPro" id="IPR023346">
    <property type="entry name" value="Lysozyme-like_dom_sf"/>
</dbReference>
<dbReference type="AlphaFoldDB" id="A0A4S4D7C3"/>
<dbReference type="FunFam" id="1.10.530.10:FF:000052">
    <property type="entry name" value="Endochitinase PR4"/>
    <property type="match status" value="1"/>
</dbReference>
<dbReference type="Gene3D" id="3.30.20.10">
    <property type="entry name" value="Endochitinase, domain 2"/>
    <property type="match status" value="2"/>
</dbReference>
<feature type="disulfide bond" evidence="14">
    <location>
        <begin position="39"/>
        <end position="53"/>
    </location>
</feature>
<dbReference type="GO" id="GO:0016998">
    <property type="term" value="P:cell wall macromolecule catabolic process"/>
    <property type="evidence" value="ECO:0007669"/>
    <property type="project" value="InterPro"/>
</dbReference>
<comment type="catalytic activity">
    <reaction evidence="1">
        <text>Random endo-hydrolysis of N-acetyl-beta-D-glucosaminide (1-&gt;4)-beta-linkages in chitin and chitodextrins.</text>
        <dbReference type="EC" id="3.2.1.14"/>
    </reaction>
</comment>
<sequence length="382" mass="41038">MVSLNIKNSLLTIILVGILTGFVPKIVLGQNCGCPADLCCSQFGYCGSDNAYCGAGCQSGPCTSSGSNGSSIGDIVTQSFFNGIINQAADGCAGKSFFTRSAFLEALVSYPSFGTTGTADDSKREIAAFFAHATHETGFFCNIEEIDGASKNYCDPSNTQYPCAPNKNYYGRGPLQLSWNYNSDSVVSFKTALWFWMNNVHNVINSGFGATIRAINSIECNGNNPNAVNARVKGPLQLSWNYNYGPAGQSIGFDGLNNPEIVATDSVVSFKTALWFWMNNVHNVINSGFGATIRAINSIECNGNNSNAVNARVKLSRPPWAIDLKSTLELLVSCTLGSGGGDIRSPFPFPFPLCLRRLSRPLWAVDLKSTLELLVSLALWIV</sequence>
<dbReference type="Proteomes" id="UP000306102">
    <property type="component" value="Unassembled WGS sequence"/>
</dbReference>
<evidence type="ECO:0000256" key="7">
    <source>
        <dbReference type="ARBA" id="ARBA00022801"/>
    </source>
</evidence>
<comment type="caution">
    <text evidence="14">Lacks conserved residue(s) required for the propagation of feature annotation.</text>
</comment>
<feature type="domain" description="Chitin-binding type-1" evidence="16">
    <location>
        <begin position="29"/>
        <end position="64"/>
    </location>
</feature>
<comment type="caution">
    <text evidence="17">The sequence shown here is derived from an EMBL/GenBank/DDBJ whole genome shotgun (WGS) entry which is preliminary data.</text>
</comment>
<dbReference type="STRING" id="542762.A0A4S4D7C3"/>
<dbReference type="GO" id="GO:0006952">
    <property type="term" value="P:defense response"/>
    <property type="evidence" value="ECO:0007669"/>
    <property type="project" value="UniProtKB-KW"/>
</dbReference>
<keyword evidence="9" id="KW-0146">Chitin degradation</keyword>
<dbReference type="PANTHER" id="PTHR22595">
    <property type="entry name" value="CHITINASE-RELATED"/>
    <property type="match status" value="1"/>
</dbReference>
<accession>A0A4S4D7C3</accession>
<dbReference type="Pfam" id="PF00187">
    <property type="entry name" value="Chitin_bind_1"/>
    <property type="match status" value="1"/>
</dbReference>
<keyword evidence="11" id="KW-0119">Carbohydrate metabolism</keyword>
<feature type="signal peptide" evidence="15">
    <location>
        <begin position="1"/>
        <end position="29"/>
    </location>
</feature>
<dbReference type="Pfam" id="PF00182">
    <property type="entry name" value="Glyco_hydro_19"/>
    <property type="match status" value="2"/>
</dbReference>
<evidence type="ECO:0000256" key="12">
    <source>
        <dbReference type="ARBA" id="ARBA00023295"/>
    </source>
</evidence>
<evidence type="ECO:0000256" key="13">
    <source>
        <dbReference type="ARBA" id="ARBA00023326"/>
    </source>
</evidence>
<feature type="chain" id="PRO_5020326272" description="chitinase" evidence="15">
    <location>
        <begin position="30"/>
        <end position="382"/>
    </location>
</feature>
<dbReference type="GO" id="GO:0008061">
    <property type="term" value="F:chitin binding"/>
    <property type="evidence" value="ECO:0007669"/>
    <property type="project" value="UniProtKB-UniRule"/>
</dbReference>
<dbReference type="Gene3D" id="3.30.60.10">
    <property type="entry name" value="Endochitinase-like"/>
    <property type="match status" value="1"/>
</dbReference>